<accession>A0A223V372</accession>
<sequence length="548" mass="63061">MNKAFLILLVFVLSSVTIYSQQELSENEKLFITAKVWGFLKYYHPNVAKGEFDWDKKLIELFPKIKKAKTKEDLSIVFSVLIDSLGKIKECRSCTSSNKINYFNKNFNLSWTQDSTIFTSELSENLKHIENNRFHGKSNYVTKNKKASNAILINEKAYQNFDWKDENLRVLSLFRYWNAIEYFFPYKYQMDKNWDRVLKEMIPKFLNPQSEMDYHLAMLEITVNLDDSHAGFNTSLTNDYFGSKYIPAKFTMVDNKAVITSFYNDSLADINDLRIGDVIEKVNGKTVNEILQQKSKFIQGSNTSAKFAYAFNKIFNGATDSIEIEFLRNDKIKGNKIGRYSLDQFKYKKPSTDKWKILENDIGYINLGEVEVSDVSTILEEIKNTKSIIFDLRNYPKFTLPYILNFLNPSAREVLVSIIPDLNYPGKFYWEEPISMGENNNNPYRGKVIVLVNSRTISYAELYAMGLQTVNNSITIGSQTLGADGNVSRTEFIGGFKTGFSGIGVFYPDFTETQRKGVRIDLEVKPTILGIKQGRDEVLEKAIEIANE</sequence>
<name>A0A223V372_9FLAO</name>
<dbReference type="PANTHER" id="PTHR32060:SF30">
    <property type="entry name" value="CARBOXY-TERMINAL PROCESSING PROTEASE CTPA"/>
    <property type="match status" value="1"/>
</dbReference>
<dbReference type="InterPro" id="IPR036034">
    <property type="entry name" value="PDZ_sf"/>
</dbReference>
<dbReference type="SUPFAM" id="SSF50156">
    <property type="entry name" value="PDZ domain-like"/>
    <property type="match status" value="1"/>
</dbReference>
<dbReference type="Gene3D" id="2.30.42.10">
    <property type="match status" value="1"/>
</dbReference>
<dbReference type="Gene3D" id="3.90.226.10">
    <property type="entry name" value="2-enoyl-CoA Hydratase, Chain A, domain 1"/>
    <property type="match status" value="1"/>
</dbReference>
<gene>
    <name evidence="1" type="ORF">CJ263_06360</name>
</gene>
<dbReference type="GO" id="GO:0030288">
    <property type="term" value="C:outer membrane-bounded periplasmic space"/>
    <property type="evidence" value="ECO:0007669"/>
    <property type="project" value="TreeGrafter"/>
</dbReference>
<dbReference type="GO" id="GO:0007165">
    <property type="term" value="P:signal transduction"/>
    <property type="evidence" value="ECO:0007669"/>
    <property type="project" value="TreeGrafter"/>
</dbReference>
<dbReference type="GO" id="GO:0006508">
    <property type="term" value="P:proteolysis"/>
    <property type="evidence" value="ECO:0007669"/>
    <property type="project" value="InterPro"/>
</dbReference>
<dbReference type="AlphaFoldDB" id="A0A223V372"/>
<dbReference type="Pfam" id="PF03572">
    <property type="entry name" value="Peptidase_S41"/>
    <property type="match status" value="1"/>
</dbReference>
<dbReference type="InterPro" id="IPR029045">
    <property type="entry name" value="ClpP/crotonase-like_dom_sf"/>
</dbReference>
<organism evidence="1 2">
    <name type="scientific">Maribacter cobaltidurans</name>
    <dbReference type="NCBI Taxonomy" id="1178778"/>
    <lineage>
        <taxon>Bacteria</taxon>
        <taxon>Pseudomonadati</taxon>
        <taxon>Bacteroidota</taxon>
        <taxon>Flavobacteriia</taxon>
        <taxon>Flavobacteriales</taxon>
        <taxon>Flavobacteriaceae</taxon>
        <taxon>Maribacter</taxon>
    </lineage>
</organism>
<dbReference type="Gene3D" id="3.30.750.44">
    <property type="match status" value="1"/>
</dbReference>
<dbReference type="SUPFAM" id="SSF52096">
    <property type="entry name" value="ClpP/crotonase"/>
    <property type="match status" value="1"/>
</dbReference>
<reference evidence="1 2" key="1">
    <citation type="submission" date="2017-08" db="EMBL/GenBank/DDBJ databases">
        <title>The complete genome sequence of Maribacter sp. B1, isolated from deep-sea sediment.</title>
        <authorList>
            <person name="Wu Y.-H."/>
            <person name="Cheng H."/>
            <person name="Xu X.-W."/>
        </authorList>
    </citation>
    <scope>NUCLEOTIDE SEQUENCE [LARGE SCALE GENOMIC DNA]</scope>
    <source>
        <strain evidence="1 2">B1</strain>
    </source>
</reference>
<proteinExistence type="predicted"/>
<dbReference type="GO" id="GO:0008236">
    <property type="term" value="F:serine-type peptidase activity"/>
    <property type="evidence" value="ECO:0007669"/>
    <property type="project" value="InterPro"/>
</dbReference>
<dbReference type="Proteomes" id="UP000215244">
    <property type="component" value="Chromosome"/>
</dbReference>
<evidence type="ECO:0000313" key="2">
    <source>
        <dbReference type="Proteomes" id="UP000215244"/>
    </source>
</evidence>
<dbReference type="OrthoDB" id="5379939at2"/>
<dbReference type="PANTHER" id="PTHR32060">
    <property type="entry name" value="TAIL-SPECIFIC PROTEASE"/>
    <property type="match status" value="1"/>
</dbReference>
<protein>
    <submittedName>
        <fullName evidence="1">Uncharacterized protein</fullName>
    </submittedName>
</protein>
<dbReference type="GO" id="GO:0004175">
    <property type="term" value="F:endopeptidase activity"/>
    <property type="evidence" value="ECO:0007669"/>
    <property type="project" value="TreeGrafter"/>
</dbReference>
<dbReference type="InterPro" id="IPR005151">
    <property type="entry name" value="Tail-specific_protease"/>
</dbReference>
<keyword evidence="2" id="KW-1185">Reference proteome</keyword>
<dbReference type="SMART" id="SM00245">
    <property type="entry name" value="TSPc"/>
    <property type="match status" value="1"/>
</dbReference>
<dbReference type="RefSeq" id="WP_094996496.1">
    <property type="nucleotide sequence ID" value="NZ_BMJL01000009.1"/>
</dbReference>
<dbReference type="KEGG" id="marb:CJ263_06360"/>
<evidence type="ECO:0000313" key="1">
    <source>
        <dbReference type="EMBL" id="ASV29873.1"/>
    </source>
</evidence>
<dbReference type="EMBL" id="CP022957">
    <property type="protein sequence ID" value="ASV29873.1"/>
    <property type="molecule type" value="Genomic_DNA"/>
</dbReference>